<comment type="caution">
    <text evidence="2">The sequence shown here is derived from an EMBL/GenBank/DDBJ whole genome shotgun (WGS) entry which is preliminary data.</text>
</comment>
<dbReference type="AlphaFoldDB" id="A0A4Q9KKL9"/>
<dbReference type="SUPFAM" id="SSF159894">
    <property type="entry name" value="YgaC/TfoX-N like"/>
    <property type="match status" value="1"/>
</dbReference>
<dbReference type="RefSeq" id="WP_131172500.1">
    <property type="nucleotide sequence ID" value="NZ_FXTL01000013.1"/>
</dbReference>
<dbReference type="EMBL" id="SDMR01000013">
    <property type="protein sequence ID" value="TBT94420.1"/>
    <property type="molecule type" value="Genomic_DNA"/>
</dbReference>
<name>A0A4Q9KKL9_PROTD</name>
<dbReference type="Proteomes" id="UP000291933">
    <property type="component" value="Unassembled WGS sequence"/>
</dbReference>
<accession>A0A4Q9KKL9</accession>
<gene>
    <name evidence="2" type="ORF">ET996_10400</name>
</gene>
<evidence type="ECO:0000313" key="3">
    <source>
        <dbReference type="Proteomes" id="UP000291933"/>
    </source>
</evidence>
<protein>
    <submittedName>
        <fullName evidence="2">TfoX family protein</fullName>
    </submittedName>
</protein>
<dbReference type="InterPro" id="IPR007076">
    <property type="entry name" value="TfoX_N"/>
</dbReference>
<evidence type="ECO:0000313" key="2">
    <source>
        <dbReference type="EMBL" id="TBT94420.1"/>
    </source>
</evidence>
<organism evidence="2 3">
    <name type="scientific">Propioniciclava tarda</name>
    <dbReference type="NCBI Taxonomy" id="433330"/>
    <lineage>
        <taxon>Bacteria</taxon>
        <taxon>Bacillati</taxon>
        <taxon>Actinomycetota</taxon>
        <taxon>Actinomycetes</taxon>
        <taxon>Propionibacteriales</taxon>
        <taxon>Propionibacteriaceae</taxon>
        <taxon>Propioniciclava</taxon>
    </lineage>
</organism>
<proteinExistence type="predicted"/>
<dbReference type="Pfam" id="PF04993">
    <property type="entry name" value="TfoX_N"/>
    <property type="match status" value="1"/>
</dbReference>
<sequence>MAYDEALAARIRALLTGEQAVEKKGFGGLMFLIGGNMAVAALSMGDLMVRCAPDDQDRLAALGAQPMEMGSRPMRGWLRVPAELTASDDDLSAWVRAGVDFARTLPPK</sequence>
<dbReference type="Gene3D" id="3.30.1460.30">
    <property type="entry name" value="YgaC/TfoX-N like chaperone"/>
    <property type="match status" value="1"/>
</dbReference>
<reference evidence="2 3" key="1">
    <citation type="submission" date="2019-01" db="EMBL/GenBank/DDBJ databases">
        <title>Lactibacter flavus gen. nov., sp. nov., a novel bacterium of the family Propionibacteriaceae isolated from raw milk and dairy products.</title>
        <authorList>
            <person name="Huptas C."/>
            <person name="Wenning M."/>
            <person name="Breitenwieser F."/>
            <person name="Doll E."/>
            <person name="Von Neubeck M."/>
            <person name="Busse H.-J."/>
            <person name="Scherer S."/>
        </authorList>
    </citation>
    <scope>NUCLEOTIDE SEQUENCE [LARGE SCALE GENOMIC DNA]</scope>
    <source>
        <strain evidence="2 3">DSM 22130</strain>
    </source>
</reference>
<keyword evidence="3" id="KW-1185">Reference proteome</keyword>
<dbReference type="OrthoDB" id="214902at2"/>
<feature type="domain" description="TfoX N-terminal" evidence="1">
    <location>
        <begin position="20"/>
        <end position="102"/>
    </location>
</feature>
<evidence type="ECO:0000259" key="1">
    <source>
        <dbReference type="Pfam" id="PF04993"/>
    </source>
</evidence>